<dbReference type="EMBL" id="MUEK01000016">
    <property type="protein sequence ID" value="OOE38595.1"/>
    <property type="molecule type" value="Genomic_DNA"/>
</dbReference>
<evidence type="ECO:0000313" key="4">
    <source>
        <dbReference type="Proteomes" id="UP000188726"/>
    </source>
</evidence>
<proteinExistence type="predicted"/>
<accession>A0AB36K646</accession>
<dbReference type="Proteomes" id="UP000189021">
    <property type="component" value="Unassembled WGS sequence"/>
</dbReference>
<dbReference type="GeneID" id="89609586"/>
<evidence type="ECO:0000313" key="2">
    <source>
        <dbReference type="EMBL" id="OOE38595.1"/>
    </source>
</evidence>
<dbReference type="RefSeq" id="WP_069362228.1">
    <property type="nucleotide sequence ID" value="NZ_CP040021.1"/>
</dbReference>
<dbReference type="InterPro" id="IPR015102">
    <property type="entry name" value="Tscrpt_reg_HTH_FeoC"/>
</dbReference>
<organism evidence="3 4">
    <name type="scientific">Salinivibrio kushneri</name>
    <dbReference type="NCBI Taxonomy" id="1908198"/>
    <lineage>
        <taxon>Bacteria</taxon>
        <taxon>Pseudomonadati</taxon>
        <taxon>Pseudomonadota</taxon>
        <taxon>Gammaproteobacteria</taxon>
        <taxon>Vibrionales</taxon>
        <taxon>Vibrionaceae</taxon>
        <taxon>Salinivibrio</taxon>
    </lineage>
</organism>
<evidence type="ECO:0000313" key="5">
    <source>
        <dbReference type="Proteomes" id="UP000189021"/>
    </source>
</evidence>
<name>A0AB36K646_9GAMM</name>
<protein>
    <recommendedName>
        <fullName evidence="1">Transcriptional regulator HTH-type FeoC domain-containing protein</fullName>
    </recommendedName>
</protein>
<dbReference type="Proteomes" id="UP000188726">
    <property type="component" value="Unassembled WGS sequence"/>
</dbReference>
<keyword evidence="5" id="KW-1185">Reference proteome</keyword>
<evidence type="ECO:0000313" key="3">
    <source>
        <dbReference type="EMBL" id="OOE43740.1"/>
    </source>
</evidence>
<dbReference type="InterPro" id="IPR036390">
    <property type="entry name" value="WH_DNA-bd_sf"/>
</dbReference>
<feature type="domain" description="Transcriptional regulator HTH-type FeoC" evidence="1">
    <location>
        <begin position="2"/>
        <end position="48"/>
    </location>
</feature>
<comment type="caution">
    <text evidence="3">The sequence shown here is derived from an EMBL/GenBank/DDBJ whole genome shotgun (WGS) entry which is preliminary data.</text>
</comment>
<dbReference type="SUPFAM" id="SSF46785">
    <property type="entry name" value="Winged helix' DNA-binding domain"/>
    <property type="match status" value="1"/>
</dbReference>
<evidence type="ECO:0000259" key="1">
    <source>
        <dbReference type="Pfam" id="PF09012"/>
    </source>
</evidence>
<dbReference type="EMBL" id="MUEO01000021">
    <property type="protein sequence ID" value="OOE43740.1"/>
    <property type="molecule type" value="Genomic_DNA"/>
</dbReference>
<reference evidence="4 5" key="1">
    <citation type="journal article" date="2017" name="Genome Announc.">
        <title>Draft Genome Sequences of Salinivibrio proteolyticus, Salinivibrio sharmensis, Salinivibrio siamensis, Salinivibrio costicola subsp. alcaliphilus, Salinivibrio costicola subsp. vallismortis, and 29 New Isolates Belonging to the Genus Salinivibrio.</title>
        <authorList>
            <person name="Lopez-Hermoso C."/>
            <person name="de la Haba R.R."/>
            <person name="Sanchez-Porro C."/>
            <person name="Bayliss S.C."/>
            <person name="Feil E.J."/>
            <person name="Ventosa A."/>
        </authorList>
    </citation>
    <scope>NUCLEOTIDE SEQUENCE [LARGE SCALE GENOMIC DNA]</scope>
    <source>
        <strain evidence="2 5">AL184</strain>
        <strain evidence="3 4">IC202</strain>
    </source>
</reference>
<sequence>MILQKLKASVIQAGVISRLDLANQYGISPDGIDAMMATWVKRGVVIRQSGRKDPQDIHYRLAHQNEIQCFSII</sequence>
<dbReference type="Pfam" id="PF09012">
    <property type="entry name" value="FeoC"/>
    <property type="match status" value="1"/>
</dbReference>
<dbReference type="AlphaFoldDB" id="A0AB36K646"/>
<gene>
    <name evidence="2" type="ORF">BZG00_13735</name>
    <name evidence="3" type="ORF">BZG09_09755</name>
</gene>